<evidence type="ECO:0000313" key="5">
    <source>
        <dbReference type="Proteomes" id="UP000053961"/>
    </source>
</evidence>
<dbReference type="InterPro" id="IPR003593">
    <property type="entry name" value="AAA+_ATPase"/>
</dbReference>
<dbReference type="PANTHER" id="PTHR23074">
    <property type="entry name" value="AAA DOMAIN-CONTAINING"/>
    <property type="match status" value="1"/>
</dbReference>
<dbReference type="GO" id="GO:0005524">
    <property type="term" value="F:ATP binding"/>
    <property type="evidence" value="ECO:0007669"/>
    <property type="project" value="UniProtKB-KW"/>
</dbReference>
<dbReference type="PATRIC" id="fig|301375.6.peg.730"/>
<dbReference type="InterPro" id="IPR003960">
    <property type="entry name" value="ATPase_AAA_CS"/>
</dbReference>
<dbReference type="Gene3D" id="3.40.50.300">
    <property type="entry name" value="P-loop containing nucleotide triphosphate hydrolases"/>
    <property type="match status" value="1"/>
</dbReference>
<dbReference type="Proteomes" id="UP000053961">
    <property type="component" value="Unassembled WGS sequence"/>
</dbReference>
<dbReference type="AlphaFoldDB" id="A0A101FUK0"/>
<dbReference type="GO" id="GO:0016887">
    <property type="term" value="F:ATP hydrolysis activity"/>
    <property type="evidence" value="ECO:0007669"/>
    <property type="project" value="InterPro"/>
</dbReference>
<dbReference type="InterPro" id="IPR003959">
    <property type="entry name" value="ATPase_AAA_core"/>
</dbReference>
<dbReference type="PROSITE" id="PS00674">
    <property type="entry name" value="AAA"/>
    <property type="match status" value="1"/>
</dbReference>
<evidence type="ECO:0000259" key="2">
    <source>
        <dbReference type="SMART" id="SM00382"/>
    </source>
</evidence>
<dbReference type="CDD" id="cd19481">
    <property type="entry name" value="RecA-like_protease"/>
    <property type="match status" value="1"/>
</dbReference>
<name>A0A101FUK0_9EURY</name>
<dbReference type="EMBL" id="LGFT01000020">
    <property type="protein sequence ID" value="KUK44634.1"/>
    <property type="molecule type" value="Genomic_DNA"/>
</dbReference>
<evidence type="ECO:0000256" key="1">
    <source>
        <dbReference type="RuleBase" id="RU003651"/>
    </source>
</evidence>
<dbReference type="SUPFAM" id="SSF52540">
    <property type="entry name" value="P-loop containing nucleoside triphosphate hydrolases"/>
    <property type="match status" value="1"/>
</dbReference>
<comment type="similarity">
    <text evidence="1">Belongs to the AAA ATPase family.</text>
</comment>
<feature type="domain" description="AAA+ ATPase" evidence="2">
    <location>
        <begin position="224"/>
        <end position="359"/>
    </location>
</feature>
<evidence type="ECO:0000313" key="4">
    <source>
        <dbReference type="EMBL" id="KUK95843.1"/>
    </source>
</evidence>
<dbReference type="EMBL" id="LGHB01000025">
    <property type="protein sequence ID" value="KUK95843.1"/>
    <property type="molecule type" value="Genomic_DNA"/>
</dbReference>
<reference evidence="5 6" key="2">
    <citation type="journal article" date="2015" name="MBio">
        <title>Genome-Resolved Metagenomic Analysis Reveals Roles for Candidate Phyla and Other Microbial Community Members in Biogeochemical Transformations in Oil Reservoirs.</title>
        <authorList>
            <person name="Hu P."/>
            <person name="Tom L."/>
            <person name="Singh A."/>
            <person name="Thomas B.C."/>
            <person name="Baker B.J."/>
            <person name="Piceno Y.M."/>
            <person name="Andersen G.L."/>
            <person name="Banfield J.F."/>
        </authorList>
    </citation>
    <scope>NUCLEOTIDE SEQUENCE [LARGE SCALE GENOMIC DNA]</scope>
    <source>
        <strain evidence="3">57_489</strain>
    </source>
</reference>
<dbReference type="InterPro" id="IPR041569">
    <property type="entry name" value="AAA_lid_3"/>
</dbReference>
<proteinExistence type="inferred from homology"/>
<dbReference type="PANTHER" id="PTHR23074:SF83">
    <property type="entry name" value="VACUOLAR PROTEIN SORTING-ASSOCIATED PROTEIN 4A"/>
    <property type="match status" value="1"/>
</dbReference>
<keyword evidence="1" id="KW-0067">ATP-binding</keyword>
<dbReference type="Pfam" id="PF17862">
    <property type="entry name" value="AAA_lid_3"/>
    <property type="match status" value="1"/>
</dbReference>
<evidence type="ECO:0000313" key="3">
    <source>
        <dbReference type="EMBL" id="KUK44634.1"/>
    </source>
</evidence>
<gene>
    <name evidence="3" type="ORF">XD72_1006</name>
    <name evidence="4" type="ORF">XE07_1564</name>
</gene>
<dbReference type="SMART" id="SM00382">
    <property type="entry name" value="AAA"/>
    <property type="match status" value="1"/>
</dbReference>
<organism evidence="3 6">
    <name type="scientific">Methanothrix harundinacea</name>
    <dbReference type="NCBI Taxonomy" id="301375"/>
    <lineage>
        <taxon>Archaea</taxon>
        <taxon>Methanobacteriati</taxon>
        <taxon>Methanobacteriota</taxon>
        <taxon>Stenosarchaea group</taxon>
        <taxon>Methanomicrobia</taxon>
        <taxon>Methanotrichales</taxon>
        <taxon>Methanotrichaceae</taxon>
        <taxon>Methanothrix</taxon>
    </lineage>
</organism>
<dbReference type="InterPro" id="IPR050304">
    <property type="entry name" value="MT-severing_AAA_ATPase"/>
</dbReference>
<accession>A0A101FUK0</accession>
<evidence type="ECO:0000313" key="6">
    <source>
        <dbReference type="Proteomes" id="UP000057043"/>
    </source>
</evidence>
<dbReference type="Proteomes" id="UP000057043">
    <property type="component" value="Unassembled WGS sequence"/>
</dbReference>
<keyword evidence="1" id="KW-0547">Nucleotide-binding</keyword>
<dbReference type="Pfam" id="PF00004">
    <property type="entry name" value="AAA"/>
    <property type="match status" value="1"/>
</dbReference>
<comment type="caution">
    <text evidence="3">The sequence shown here is derived from an EMBL/GenBank/DDBJ whole genome shotgun (WGS) entry which is preliminary data.</text>
</comment>
<dbReference type="Gene3D" id="1.10.8.60">
    <property type="match status" value="1"/>
</dbReference>
<reference evidence="4" key="1">
    <citation type="journal article" date="2015" name="MBio">
        <title>Genome-resolved metagenomic analysis reveals roles for candidate phyla and other microbial community members in biogeochemical transformations in oil reservoirs.</title>
        <authorList>
            <person name="Hu P."/>
            <person name="Tom L."/>
            <person name="Singh A."/>
            <person name="Thomas B.C."/>
            <person name="Baker B.J."/>
            <person name="Piceno Y.M."/>
            <person name="Andersen G.L."/>
            <person name="Banfield J.F."/>
        </authorList>
    </citation>
    <scope>NUCLEOTIDE SEQUENCE [LARGE SCALE GENOMIC DNA]</scope>
    <source>
        <strain evidence="4">56_747</strain>
    </source>
</reference>
<sequence>MGSSAKIGSDAELRGAGTSGELEVAELLLTAEIYNRSENLTEDDLPPKIRKHYFDPATRKVKRPVYVTEGDVQDIYGLGSVREAAKSLPFVDREGLRDQLRLTVFDVGAKWFVKRETLERIRSNPTLAYFYESYDSLDVSYTEAKKRNQPLLTDREWIQSKVLEMTAKVEEADDILKLVRIKAPEDVRDQIEDLVLTKEQVTEIEKAAKALEHRDYLREVGLYDIGKLLFVGPPGTGKTSTAMALSGKFGLPLVEVRLSMVTSQYLGETSKNIDKVFDLAKTLSPCILFIDEFDFVAKTRTSDEHGAIKRAVNTLLKAIDDVSLVEDGVLLIAATNHPQLLDYAAWRRFDKVVSFPLPDLLMRQKIFEKVLAKIEADADCEILAEKTEGYSGSDIRLVVREAVLNALLEDRRSIDQEEMLQAIQEFDRRITDHRGSTAP</sequence>
<protein>
    <submittedName>
        <fullName evidence="3">ATPase, AAA family</fullName>
    </submittedName>
</protein>
<dbReference type="InterPro" id="IPR027417">
    <property type="entry name" value="P-loop_NTPase"/>
</dbReference>